<sequence>MNSPSRQSPSIVASVEDEEEDTSSSTTGREPDLITSDSTSSSDSVVQQRSEVWKYFKLDPQSSAHSICNICSTRVHRGVGKKATTSTMIKHLKGKHTSEYNGFQKSRSSIEPGNNGEVEEEATFLQPKKPRLAQVGIKETFQMSKPWDINDNRSIETHRKIGEMIAIDCQPYKCVENEGLRSFKVPGRTYFTEKIVPQLYDDAKAKVQSLLNRASVISITSDIWTCKENNLSFTSFTAHWIHEFEAFNFVLCAKNFVENHTGLAISEIVKEMLKSDNAANMVKGIDDAGLASVSCFLHKLQLKDLGLPCHKMVQDMPTRWNSSYLMLERLYEQRRAISAIAPEINLTILSNNEWNILGSLVSLLKPFEELTKKISFNRCTIADVLPSVAMLRRYLEKDAGAHNGVKTLKSELLRSLNIRFAAIEKWQLRKSTMKITQNSDHAKVKNDKFFFEKISAHVRAWCGQEVKAEYELRVSH</sequence>
<dbReference type="SMART" id="SM00614">
    <property type="entry name" value="ZnF_BED"/>
    <property type="match status" value="1"/>
</dbReference>
<reference evidence="11 12" key="1">
    <citation type="submission" date="2015-12" db="EMBL/GenBank/DDBJ databases">
        <title>The genome of Folsomia candida.</title>
        <authorList>
            <person name="Faddeeva A."/>
            <person name="Derks M.F."/>
            <person name="Anvar Y."/>
            <person name="Smit S."/>
            <person name="Van Straalen N."/>
            <person name="Roelofs D."/>
        </authorList>
    </citation>
    <scope>NUCLEOTIDE SEQUENCE [LARGE SCALE GENOMIC DNA]</scope>
    <source>
        <strain evidence="11 12">VU population</strain>
        <tissue evidence="11">Whole body</tissue>
    </source>
</reference>
<evidence type="ECO:0000256" key="6">
    <source>
        <dbReference type="ARBA" id="ARBA00023163"/>
    </source>
</evidence>
<dbReference type="InterPro" id="IPR052035">
    <property type="entry name" value="ZnF_BED_domain_contain"/>
</dbReference>
<name>A0A226EBV2_FOLCA</name>
<dbReference type="PROSITE" id="PS50808">
    <property type="entry name" value="ZF_BED"/>
    <property type="match status" value="1"/>
</dbReference>
<keyword evidence="12" id="KW-1185">Reference proteome</keyword>
<evidence type="ECO:0000259" key="10">
    <source>
        <dbReference type="PROSITE" id="PS50808"/>
    </source>
</evidence>
<evidence type="ECO:0000256" key="3">
    <source>
        <dbReference type="ARBA" id="ARBA00022771"/>
    </source>
</evidence>
<comment type="caution">
    <text evidence="11">The sequence shown here is derived from an EMBL/GenBank/DDBJ whole genome shotgun (WGS) entry which is preliminary data.</text>
</comment>
<evidence type="ECO:0000256" key="1">
    <source>
        <dbReference type="ARBA" id="ARBA00004123"/>
    </source>
</evidence>
<keyword evidence="3 8" id="KW-0863">Zinc-finger</keyword>
<dbReference type="OMA" id="IEVMITK"/>
<dbReference type="GO" id="GO:0003677">
    <property type="term" value="F:DNA binding"/>
    <property type="evidence" value="ECO:0007669"/>
    <property type="project" value="InterPro"/>
</dbReference>
<evidence type="ECO:0000256" key="8">
    <source>
        <dbReference type="PROSITE-ProRule" id="PRU00027"/>
    </source>
</evidence>
<dbReference type="GO" id="GO:0009791">
    <property type="term" value="P:post-embryonic development"/>
    <property type="evidence" value="ECO:0007669"/>
    <property type="project" value="UniProtKB-ARBA"/>
</dbReference>
<dbReference type="Pfam" id="PF02892">
    <property type="entry name" value="zf-BED"/>
    <property type="match status" value="1"/>
</dbReference>
<dbReference type="OrthoDB" id="117690at2759"/>
<dbReference type="SUPFAM" id="SSF57667">
    <property type="entry name" value="beta-beta-alpha zinc fingers"/>
    <property type="match status" value="1"/>
</dbReference>
<feature type="compositionally biased region" description="Polar residues" evidence="9">
    <location>
        <begin position="1"/>
        <end position="11"/>
    </location>
</feature>
<organism evidence="11 12">
    <name type="scientific">Folsomia candida</name>
    <name type="common">Springtail</name>
    <dbReference type="NCBI Taxonomy" id="158441"/>
    <lineage>
        <taxon>Eukaryota</taxon>
        <taxon>Metazoa</taxon>
        <taxon>Ecdysozoa</taxon>
        <taxon>Arthropoda</taxon>
        <taxon>Hexapoda</taxon>
        <taxon>Collembola</taxon>
        <taxon>Entomobryomorpha</taxon>
        <taxon>Isotomoidea</taxon>
        <taxon>Isotomidae</taxon>
        <taxon>Proisotominae</taxon>
        <taxon>Folsomia</taxon>
    </lineage>
</organism>
<keyword evidence="5" id="KW-0805">Transcription regulation</keyword>
<keyword evidence="2" id="KW-0479">Metal-binding</keyword>
<dbReference type="InterPro" id="IPR036236">
    <property type="entry name" value="Znf_C2H2_sf"/>
</dbReference>
<evidence type="ECO:0000256" key="7">
    <source>
        <dbReference type="ARBA" id="ARBA00023242"/>
    </source>
</evidence>
<dbReference type="PANTHER" id="PTHR46481:SF10">
    <property type="entry name" value="ZINC FINGER BED DOMAIN-CONTAINING PROTEIN 39"/>
    <property type="match status" value="1"/>
</dbReference>
<protein>
    <submittedName>
        <fullName evidence="11">Zinc finger BED domain-containing protein 4</fullName>
    </submittedName>
</protein>
<keyword evidence="6" id="KW-0804">Transcription</keyword>
<dbReference type="PANTHER" id="PTHR46481">
    <property type="entry name" value="ZINC FINGER BED DOMAIN-CONTAINING PROTEIN 4"/>
    <property type="match status" value="1"/>
</dbReference>
<feature type="domain" description="BED-type" evidence="10">
    <location>
        <begin position="47"/>
        <end position="103"/>
    </location>
</feature>
<feature type="compositionally biased region" description="Low complexity" evidence="9">
    <location>
        <begin position="35"/>
        <end position="44"/>
    </location>
</feature>
<gene>
    <name evidence="11" type="ORF">Fcan01_11484</name>
</gene>
<evidence type="ECO:0000313" key="11">
    <source>
        <dbReference type="EMBL" id="OXA54166.1"/>
    </source>
</evidence>
<keyword evidence="4" id="KW-0862">Zinc</keyword>
<keyword evidence="7" id="KW-0539">Nucleus</keyword>
<comment type="subcellular location">
    <subcellularLocation>
        <location evidence="1">Nucleus</location>
    </subcellularLocation>
</comment>
<dbReference type="AlphaFoldDB" id="A0A226EBV2"/>
<evidence type="ECO:0000256" key="9">
    <source>
        <dbReference type="SAM" id="MobiDB-lite"/>
    </source>
</evidence>
<dbReference type="EMBL" id="LNIX01000005">
    <property type="protein sequence ID" value="OXA54166.1"/>
    <property type="molecule type" value="Genomic_DNA"/>
</dbReference>
<feature type="region of interest" description="Disordered" evidence="9">
    <location>
        <begin position="1"/>
        <end position="44"/>
    </location>
</feature>
<dbReference type="Proteomes" id="UP000198287">
    <property type="component" value="Unassembled WGS sequence"/>
</dbReference>
<proteinExistence type="predicted"/>
<evidence type="ECO:0000256" key="2">
    <source>
        <dbReference type="ARBA" id="ARBA00022723"/>
    </source>
</evidence>
<evidence type="ECO:0000256" key="5">
    <source>
        <dbReference type="ARBA" id="ARBA00023015"/>
    </source>
</evidence>
<dbReference type="SUPFAM" id="SSF53098">
    <property type="entry name" value="Ribonuclease H-like"/>
    <property type="match status" value="1"/>
</dbReference>
<evidence type="ECO:0000313" key="12">
    <source>
        <dbReference type="Proteomes" id="UP000198287"/>
    </source>
</evidence>
<evidence type="ECO:0000256" key="4">
    <source>
        <dbReference type="ARBA" id="ARBA00022833"/>
    </source>
</evidence>
<dbReference type="InterPro" id="IPR003656">
    <property type="entry name" value="Znf_BED"/>
</dbReference>
<dbReference type="InterPro" id="IPR012337">
    <property type="entry name" value="RNaseH-like_sf"/>
</dbReference>
<dbReference type="GO" id="GO:0008270">
    <property type="term" value="F:zinc ion binding"/>
    <property type="evidence" value="ECO:0007669"/>
    <property type="project" value="UniProtKB-KW"/>
</dbReference>
<accession>A0A226EBV2</accession>
<dbReference type="GO" id="GO:0005634">
    <property type="term" value="C:nucleus"/>
    <property type="evidence" value="ECO:0007669"/>
    <property type="project" value="UniProtKB-SubCell"/>
</dbReference>